<evidence type="ECO:0000313" key="1">
    <source>
        <dbReference type="EMBL" id="MDT0558970.1"/>
    </source>
</evidence>
<gene>
    <name evidence="1" type="ORF">RM697_09945</name>
</gene>
<evidence type="ECO:0000313" key="2">
    <source>
        <dbReference type="Proteomes" id="UP001259492"/>
    </source>
</evidence>
<proteinExistence type="predicted"/>
<accession>A0ABU2YNZ1</accession>
<dbReference type="InterPro" id="IPR025324">
    <property type="entry name" value="DUF4230"/>
</dbReference>
<reference evidence="1 2" key="1">
    <citation type="submission" date="2023-09" db="EMBL/GenBank/DDBJ databases">
        <authorList>
            <person name="Rey-Velasco X."/>
        </authorList>
    </citation>
    <scope>NUCLEOTIDE SEQUENCE [LARGE SCALE GENOMIC DNA]</scope>
    <source>
        <strain evidence="1 2">W332</strain>
    </source>
</reference>
<dbReference type="EMBL" id="JAVRIA010000005">
    <property type="protein sequence ID" value="MDT0558970.1"/>
    <property type="molecule type" value="Genomic_DNA"/>
</dbReference>
<dbReference type="RefSeq" id="WP_311427735.1">
    <property type="nucleotide sequence ID" value="NZ_JAVRIA010000005.1"/>
</dbReference>
<comment type="caution">
    <text evidence="1">The sequence shown here is derived from an EMBL/GenBank/DDBJ whole genome shotgun (WGS) entry which is preliminary data.</text>
</comment>
<organism evidence="1 2">
    <name type="scientific">Microcosmobacter mediterraneus</name>
    <dbReference type="NCBI Taxonomy" id="3075607"/>
    <lineage>
        <taxon>Bacteria</taxon>
        <taxon>Pseudomonadati</taxon>
        <taxon>Bacteroidota</taxon>
        <taxon>Flavobacteriia</taxon>
        <taxon>Flavobacteriales</taxon>
        <taxon>Flavobacteriaceae</taxon>
        <taxon>Microcosmobacter</taxon>
    </lineage>
</organism>
<name>A0ABU2YNZ1_9FLAO</name>
<sequence length="204" mass="23137">MEAFLGIIIGVLASLGGVTYFKSLKQKQLVRSQSILLLDKVKSVCKFITVEGDFAEIYHYEDVKEKFLKLISSKKKALVVVNAKAHVGYDLSKLKMQADKDNKKIILEYFPQPEVLSIETNLNYYDKKDGYFNKFDASDLTELHQESKKHIHDKIPESGLIEAAKKEALQTIGLMESIVQTLGWTLDYSALVIEDKSNKMIKNS</sequence>
<protein>
    <submittedName>
        <fullName evidence="1">DUF4230 domain-containing protein</fullName>
    </submittedName>
</protein>
<keyword evidence="2" id="KW-1185">Reference proteome</keyword>
<dbReference type="Pfam" id="PF14014">
    <property type="entry name" value="DUF4230"/>
    <property type="match status" value="1"/>
</dbReference>
<dbReference type="Proteomes" id="UP001259492">
    <property type="component" value="Unassembled WGS sequence"/>
</dbReference>